<evidence type="ECO:0000256" key="8">
    <source>
        <dbReference type="ARBA" id="ARBA00022833"/>
    </source>
</evidence>
<keyword evidence="9" id="KW-0864">Zinc transport</keyword>
<comment type="caution">
    <text evidence="14">The sequence shown here is derived from an EMBL/GenBank/DDBJ whole genome shotgun (WGS) entry which is preliminary data.</text>
</comment>
<evidence type="ECO:0000256" key="7">
    <source>
        <dbReference type="ARBA" id="ARBA00022764"/>
    </source>
</evidence>
<gene>
    <name evidence="14" type="primary">znuA</name>
    <name evidence="14" type="ORF">ACFSMZ_06775</name>
</gene>
<keyword evidence="11" id="KW-1015">Disulfide bond</keyword>
<dbReference type="RefSeq" id="WP_165277228.1">
    <property type="nucleotide sequence ID" value="NZ_BAABGS010000018.1"/>
</dbReference>
<evidence type="ECO:0000256" key="6">
    <source>
        <dbReference type="ARBA" id="ARBA00022729"/>
    </source>
</evidence>
<accession>A0ABW5DJE2</accession>
<evidence type="ECO:0000256" key="11">
    <source>
        <dbReference type="ARBA" id="ARBA00023157"/>
    </source>
</evidence>
<evidence type="ECO:0000256" key="2">
    <source>
        <dbReference type="ARBA" id="ARBA00011028"/>
    </source>
</evidence>
<dbReference type="PANTHER" id="PTHR42953">
    <property type="entry name" value="HIGH-AFFINITY ZINC UPTAKE SYSTEM PROTEIN ZNUA-RELATED"/>
    <property type="match status" value="1"/>
</dbReference>
<evidence type="ECO:0000256" key="3">
    <source>
        <dbReference type="ARBA" id="ARBA00015915"/>
    </source>
</evidence>
<keyword evidence="5" id="KW-0479">Metal-binding</keyword>
<protein>
    <recommendedName>
        <fullName evidence="3">High-affinity zinc uptake system protein ZnuA</fullName>
    </recommendedName>
</protein>
<comment type="similarity">
    <text evidence="2">Belongs to the bacterial solute-binding protein 9 family.</text>
</comment>
<feature type="signal peptide" evidence="13">
    <location>
        <begin position="1"/>
        <end position="23"/>
    </location>
</feature>
<name>A0ABW5DJE2_9HYPH</name>
<evidence type="ECO:0000256" key="4">
    <source>
        <dbReference type="ARBA" id="ARBA00022448"/>
    </source>
</evidence>
<evidence type="ECO:0000313" key="14">
    <source>
        <dbReference type="EMBL" id="MFD2259465.1"/>
    </source>
</evidence>
<dbReference type="EMBL" id="JBHUIR010000020">
    <property type="protein sequence ID" value="MFD2259465.1"/>
    <property type="molecule type" value="Genomic_DNA"/>
</dbReference>
<feature type="compositionally biased region" description="Basic and acidic residues" evidence="12">
    <location>
        <begin position="140"/>
        <end position="166"/>
    </location>
</feature>
<evidence type="ECO:0000256" key="1">
    <source>
        <dbReference type="ARBA" id="ARBA00004418"/>
    </source>
</evidence>
<evidence type="ECO:0000256" key="5">
    <source>
        <dbReference type="ARBA" id="ARBA00022723"/>
    </source>
</evidence>
<dbReference type="InterPro" id="IPR035520">
    <property type="entry name" value="ZnuA"/>
</dbReference>
<feature type="chain" id="PRO_5047305780" description="High-affinity zinc uptake system protein ZnuA" evidence="13">
    <location>
        <begin position="24"/>
        <end position="334"/>
    </location>
</feature>
<sequence length="334" mass="36097">MTRSSLAAPLFAASVLLSGPALALDGVVASIKPVHSLVAAVMGDTGSPELLVQGASSPHTYSLRPSEARKLEQAKVVFWVGEGMETFLGKPLDALARNARVITLSETEGLTLLDLREGGAFEAHNHDDHADDHDDEDHDDHDHDHDHDHEHEHAHEGQDRPHGKDMHIWLDPENARVMARKIAATLGEADPENAAVYARNAQALDERLASLMETVRNELAPVADKPFIVFHDAYHYFEDRFGLHAAGSISINPETPPSAQRVKEIRDRIAESGAICVFAEPQFEPKIVGVVTEGTDAKSGVLDPLGADLADGPDLYPRLIQALAASFRACAAAN</sequence>
<comment type="subcellular location">
    <subcellularLocation>
        <location evidence="1">Periplasm</location>
    </subcellularLocation>
</comment>
<dbReference type="Gene3D" id="3.40.50.1980">
    <property type="entry name" value="Nitrogenase molybdenum iron protein domain"/>
    <property type="match status" value="2"/>
</dbReference>
<evidence type="ECO:0000256" key="12">
    <source>
        <dbReference type="SAM" id="MobiDB-lite"/>
    </source>
</evidence>
<keyword evidence="10" id="KW-0406">Ion transport</keyword>
<keyword evidence="15" id="KW-1185">Reference proteome</keyword>
<dbReference type="InterPro" id="IPR006127">
    <property type="entry name" value="ZnuA-like"/>
</dbReference>
<dbReference type="NCBIfam" id="NF007091">
    <property type="entry name" value="PRK09545.1"/>
    <property type="match status" value="1"/>
</dbReference>
<dbReference type="SUPFAM" id="SSF53807">
    <property type="entry name" value="Helical backbone' metal receptor"/>
    <property type="match status" value="1"/>
</dbReference>
<keyword evidence="7" id="KW-0574">Periplasm</keyword>
<evidence type="ECO:0000313" key="15">
    <source>
        <dbReference type="Proteomes" id="UP001597373"/>
    </source>
</evidence>
<organism evidence="14 15">
    <name type="scientific">Chelativorans composti</name>
    <dbReference type="NCBI Taxonomy" id="768533"/>
    <lineage>
        <taxon>Bacteria</taxon>
        <taxon>Pseudomonadati</taxon>
        <taxon>Pseudomonadota</taxon>
        <taxon>Alphaproteobacteria</taxon>
        <taxon>Hyphomicrobiales</taxon>
        <taxon>Phyllobacteriaceae</taxon>
        <taxon>Chelativorans</taxon>
    </lineage>
</organism>
<dbReference type="Proteomes" id="UP001597373">
    <property type="component" value="Unassembled WGS sequence"/>
</dbReference>
<reference evidence="15" key="1">
    <citation type="journal article" date="2019" name="Int. J. Syst. Evol. Microbiol.">
        <title>The Global Catalogue of Microorganisms (GCM) 10K type strain sequencing project: providing services to taxonomists for standard genome sequencing and annotation.</title>
        <authorList>
            <consortium name="The Broad Institute Genomics Platform"/>
            <consortium name="The Broad Institute Genome Sequencing Center for Infectious Disease"/>
            <person name="Wu L."/>
            <person name="Ma J."/>
        </authorList>
    </citation>
    <scope>NUCLEOTIDE SEQUENCE [LARGE SCALE GENOMIC DNA]</scope>
    <source>
        <strain evidence="15">KCTC 23707</strain>
    </source>
</reference>
<feature type="region of interest" description="Disordered" evidence="12">
    <location>
        <begin position="123"/>
        <end position="166"/>
    </location>
</feature>
<evidence type="ECO:0000256" key="10">
    <source>
        <dbReference type="ARBA" id="ARBA00023065"/>
    </source>
</evidence>
<keyword evidence="6 13" id="KW-0732">Signal</keyword>
<keyword evidence="8" id="KW-0862">Zinc</keyword>
<dbReference type="InterPro" id="IPR050492">
    <property type="entry name" value="Bact_metal-bind_prot9"/>
</dbReference>
<dbReference type="PANTHER" id="PTHR42953:SF3">
    <property type="entry name" value="HIGH-AFFINITY ZINC UPTAKE SYSTEM PROTEIN ZNUA"/>
    <property type="match status" value="1"/>
</dbReference>
<evidence type="ECO:0000256" key="9">
    <source>
        <dbReference type="ARBA" id="ARBA00022906"/>
    </source>
</evidence>
<feature type="compositionally biased region" description="Basic and acidic residues" evidence="12">
    <location>
        <begin position="123"/>
        <end position="132"/>
    </location>
</feature>
<keyword evidence="4" id="KW-0813">Transport</keyword>
<dbReference type="Pfam" id="PF01297">
    <property type="entry name" value="ZnuA"/>
    <property type="match status" value="1"/>
</dbReference>
<evidence type="ECO:0000256" key="13">
    <source>
        <dbReference type="SAM" id="SignalP"/>
    </source>
</evidence>
<dbReference type="CDD" id="cd01019">
    <property type="entry name" value="ZnuA"/>
    <property type="match status" value="1"/>
</dbReference>
<proteinExistence type="inferred from homology"/>